<protein>
    <submittedName>
        <fullName evidence="1">Blr4250 protein</fullName>
    </submittedName>
</protein>
<name>Q89ME3_BRADU</name>
<evidence type="ECO:0000313" key="1">
    <source>
        <dbReference type="EMBL" id="BAC49515.1"/>
    </source>
</evidence>
<keyword evidence="2" id="KW-1185">Reference proteome</keyword>
<dbReference type="Proteomes" id="UP000002526">
    <property type="component" value="Chromosome"/>
</dbReference>
<dbReference type="KEGG" id="bja:blr4250"/>
<dbReference type="EMBL" id="BA000040">
    <property type="protein sequence ID" value="BAC49515.1"/>
    <property type="molecule type" value="Genomic_DNA"/>
</dbReference>
<dbReference type="HOGENOM" id="CLU_2104297_0_0_5"/>
<dbReference type="InParanoid" id="Q89ME3"/>
<gene>
    <name evidence="1" type="ordered locus">blr4250</name>
</gene>
<dbReference type="EnsemblBacteria" id="BAC49515">
    <property type="protein sequence ID" value="BAC49515"/>
    <property type="gene ID" value="BAC49515"/>
</dbReference>
<dbReference type="AlphaFoldDB" id="Q89ME3"/>
<evidence type="ECO:0000313" key="2">
    <source>
        <dbReference type="Proteomes" id="UP000002526"/>
    </source>
</evidence>
<accession>Q89ME3</accession>
<reference evidence="2" key="1">
    <citation type="journal article" date="2002" name="DNA Res.">
        <title>Complete genomic sequence of nitrogen-fixing symbiotic bacterium Bradyrhizobium japonicum USDA110.</title>
        <authorList>
            <person name="Kaneko T."/>
            <person name="Nakamura Y."/>
            <person name="Sato S."/>
            <person name="Minamisawa K."/>
            <person name="Uchiumi T."/>
            <person name="Sasamoto S."/>
            <person name="Watanabe A."/>
            <person name="Idesawa K."/>
            <person name="Iriguchi M."/>
            <person name="Kawashima K."/>
            <person name="Kohara M."/>
            <person name="Matsumoto M."/>
            <person name="Shimpo S."/>
            <person name="Tsuruoka H."/>
            <person name="Wada T."/>
            <person name="Yamada M."/>
            <person name="Tabata S."/>
        </authorList>
    </citation>
    <scope>NUCLEOTIDE SEQUENCE [LARGE SCALE GENOMIC DNA]</scope>
    <source>
        <strain evidence="2">JCM 10833 / BCRC 13528 / IAM 13628 / NBRC 14792 / USDA 110</strain>
    </source>
</reference>
<organism evidence="1 2">
    <name type="scientific">Bradyrhizobium diazoefficiens (strain JCM 10833 / BCRC 13528 / IAM 13628 / NBRC 14792 / USDA 110)</name>
    <dbReference type="NCBI Taxonomy" id="224911"/>
    <lineage>
        <taxon>Bacteria</taxon>
        <taxon>Pseudomonadati</taxon>
        <taxon>Pseudomonadota</taxon>
        <taxon>Alphaproteobacteria</taxon>
        <taxon>Hyphomicrobiales</taxon>
        <taxon>Nitrobacteraceae</taxon>
        <taxon>Bradyrhizobium</taxon>
    </lineage>
</organism>
<proteinExistence type="predicted"/>
<sequence>MANLRDGRLGRHAGRRILADDIERALMRMWIGPILHPAVRLALADSAGFVQHGDRPAAQRPDRRWSCLLRHQHRNGSCGDEAFTFLPQSERLAQPAIQDRKSWRFSTCSAGLCKS</sequence>